<keyword evidence="5" id="KW-1185">Reference proteome</keyword>
<reference evidence="5" key="1">
    <citation type="journal article" date="2019" name="Int. J. Syst. Evol. Microbiol.">
        <title>The Global Catalogue of Microorganisms (GCM) 10K type strain sequencing project: providing services to taxonomists for standard genome sequencing and annotation.</title>
        <authorList>
            <consortium name="The Broad Institute Genomics Platform"/>
            <consortium name="The Broad Institute Genome Sequencing Center for Infectious Disease"/>
            <person name="Wu L."/>
            <person name="Ma J."/>
        </authorList>
    </citation>
    <scope>NUCLEOTIDE SEQUENCE [LARGE SCALE GENOMIC DNA]</scope>
    <source>
        <strain evidence="5">CCUG 55250</strain>
    </source>
</reference>
<feature type="modified residue" description="4-aspartylphosphate" evidence="1">
    <location>
        <position position="56"/>
    </location>
</feature>
<dbReference type="SUPFAM" id="SSF52172">
    <property type="entry name" value="CheY-like"/>
    <property type="match status" value="1"/>
</dbReference>
<name>A0ABW0IHK4_9BACT</name>
<evidence type="ECO:0000313" key="4">
    <source>
        <dbReference type="EMBL" id="MFC5412946.1"/>
    </source>
</evidence>
<dbReference type="InterPro" id="IPR007492">
    <property type="entry name" value="LytTR_DNA-bd_dom"/>
</dbReference>
<sequence length="258" mass="29811">MSPYHTLIIDDELAAREVIRTLLADRPMLNVVDEAANGQEAVQKILHHRPHLIFLDIQMPRFDGFSVLRQVWPDHQPTVVFTTAYDQYALQAFEVNAIDYLLKPFDDLRFGQALGRALERLNSRNQPRIEALLAQLLANQTPAPPREFLSRLLVKEQGRMYFVDLNDVHYLDADGNYVTLHTATGKHIIYDSLTKLETRLDPNQFVRIHRSHIVNLAAIQEVETHFNGDYIVRLKTGSILKWTRNYRDKIQAFLNQSG</sequence>
<dbReference type="Pfam" id="PF04397">
    <property type="entry name" value="LytTR"/>
    <property type="match status" value="1"/>
</dbReference>
<gene>
    <name evidence="4" type="ORF">ACFPMF_26720</name>
</gene>
<dbReference type="PROSITE" id="PS50930">
    <property type="entry name" value="HTH_LYTTR"/>
    <property type="match status" value="1"/>
</dbReference>
<dbReference type="PROSITE" id="PS50110">
    <property type="entry name" value="RESPONSE_REGULATORY"/>
    <property type="match status" value="1"/>
</dbReference>
<feature type="domain" description="HTH LytTR-type" evidence="3">
    <location>
        <begin position="152"/>
        <end position="256"/>
    </location>
</feature>
<dbReference type="RefSeq" id="WP_379850975.1">
    <property type="nucleotide sequence ID" value="NZ_JBHSMA010000017.1"/>
</dbReference>
<evidence type="ECO:0000259" key="2">
    <source>
        <dbReference type="PROSITE" id="PS50110"/>
    </source>
</evidence>
<dbReference type="PANTHER" id="PTHR37299">
    <property type="entry name" value="TRANSCRIPTIONAL REGULATOR-RELATED"/>
    <property type="match status" value="1"/>
</dbReference>
<keyword evidence="1" id="KW-0597">Phosphoprotein</keyword>
<dbReference type="PANTHER" id="PTHR37299:SF1">
    <property type="entry name" value="STAGE 0 SPORULATION PROTEIN A HOMOLOG"/>
    <property type="match status" value="1"/>
</dbReference>
<dbReference type="Pfam" id="PF00072">
    <property type="entry name" value="Response_reg"/>
    <property type="match status" value="1"/>
</dbReference>
<dbReference type="Proteomes" id="UP001596106">
    <property type="component" value="Unassembled WGS sequence"/>
</dbReference>
<evidence type="ECO:0000313" key="5">
    <source>
        <dbReference type="Proteomes" id="UP001596106"/>
    </source>
</evidence>
<dbReference type="InterPro" id="IPR001789">
    <property type="entry name" value="Sig_transdc_resp-reg_receiver"/>
</dbReference>
<dbReference type="EMBL" id="JBHSMA010000017">
    <property type="protein sequence ID" value="MFC5412946.1"/>
    <property type="molecule type" value="Genomic_DNA"/>
</dbReference>
<organism evidence="4 5">
    <name type="scientific">Larkinella bovis</name>
    <dbReference type="NCBI Taxonomy" id="683041"/>
    <lineage>
        <taxon>Bacteria</taxon>
        <taxon>Pseudomonadati</taxon>
        <taxon>Bacteroidota</taxon>
        <taxon>Cytophagia</taxon>
        <taxon>Cytophagales</taxon>
        <taxon>Spirosomataceae</taxon>
        <taxon>Larkinella</taxon>
    </lineage>
</organism>
<dbReference type="Gene3D" id="3.40.50.2300">
    <property type="match status" value="1"/>
</dbReference>
<dbReference type="SMART" id="SM00850">
    <property type="entry name" value="LytTR"/>
    <property type="match status" value="1"/>
</dbReference>
<feature type="domain" description="Response regulatory" evidence="2">
    <location>
        <begin position="5"/>
        <end position="118"/>
    </location>
</feature>
<proteinExistence type="predicted"/>
<evidence type="ECO:0000259" key="3">
    <source>
        <dbReference type="PROSITE" id="PS50930"/>
    </source>
</evidence>
<comment type="caution">
    <text evidence="4">The sequence shown here is derived from an EMBL/GenBank/DDBJ whole genome shotgun (WGS) entry which is preliminary data.</text>
</comment>
<dbReference type="InterPro" id="IPR046947">
    <property type="entry name" value="LytR-like"/>
</dbReference>
<evidence type="ECO:0000256" key="1">
    <source>
        <dbReference type="PROSITE-ProRule" id="PRU00169"/>
    </source>
</evidence>
<protein>
    <submittedName>
        <fullName evidence="4">LytR/AlgR family response regulator transcription factor</fullName>
    </submittedName>
</protein>
<accession>A0ABW0IHK4</accession>
<dbReference type="SMART" id="SM00448">
    <property type="entry name" value="REC"/>
    <property type="match status" value="1"/>
</dbReference>
<dbReference type="Gene3D" id="2.40.50.1020">
    <property type="entry name" value="LytTr DNA-binding domain"/>
    <property type="match status" value="1"/>
</dbReference>
<dbReference type="InterPro" id="IPR011006">
    <property type="entry name" value="CheY-like_superfamily"/>
</dbReference>